<sequence>MFDSHLDGSEEDIHVVPQRVQLRLGGGMCAPLAGAFADVREPFEAGELVNISSEYADCDTIKINKWLHREGNK</sequence>
<accession>G0UB42</accession>
<proteinExistence type="predicted"/>
<reference evidence="1" key="1">
    <citation type="journal article" date="2012" name="Proc. Natl. Acad. Sci. U.S.A.">
        <title>Antigenic diversity is generated by distinct evolutionary mechanisms in African trypanosome species.</title>
        <authorList>
            <person name="Jackson A.P."/>
            <person name="Berry A."/>
            <person name="Aslett M."/>
            <person name="Allison H.C."/>
            <person name="Burton P."/>
            <person name="Vavrova-Anderson J."/>
            <person name="Brown R."/>
            <person name="Browne H."/>
            <person name="Corton N."/>
            <person name="Hauser H."/>
            <person name="Gamble J."/>
            <person name="Gilderthorp R."/>
            <person name="Marcello L."/>
            <person name="McQuillan J."/>
            <person name="Otto T.D."/>
            <person name="Quail M.A."/>
            <person name="Sanders M.J."/>
            <person name="van Tonder A."/>
            <person name="Ginger M.L."/>
            <person name="Field M.C."/>
            <person name="Barry J.D."/>
            <person name="Hertz-Fowler C."/>
            <person name="Berriman M."/>
        </authorList>
    </citation>
    <scope>NUCLEOTIDE SEQUENCE</scope>
    <source>
        <strain evidence="1">Y486</strain>
    </source>
</reference>
<gene>
    <name evidence="1" type="ORF">TVY486_1105130</name>
</gene>
<evidence type="ECO:0000313" key="1">
    <source>
        <dbReference type="EMBL" id="CCC53029.1"/>
    </source>
</evidence>
<dbReference type="AlphaFoldDB" id="G0UB42"/>
<dbReference type="EMBL" id="HE573027">
    <property type="protein sequence ID" value="CCC53029.1"/>
    <property type="molecule type" value="Genomic_DNA"/>
</dbReference>
<name>G0UB42_TRYVY</name>
<organism evidence="1">
    <name type="scientific">Trypanosoma vivax (strain Y486)</name>
    <dbReference type="NCBI Taxonomy" id="1055687"/>
    <lineage>
        <taxon>Eukaryota</taxon>
        <taxon>Discoba</taxon>
        <taxon>Euglenozoa</taxon>
        <taxon>Kinetoplastea</taxon>
        <taxon>Metakinetoplastina</taxon>
        <taxon>Trypanosomatida</taxon>
        <taxon>Trypanosomatidae</taxon>
        <taxon>Trypanosoma</taxon>
        <taxon>Duttonella</taxon>
    </lineage>
</organism>
<protein>
    <submittedName>
        <fullName evidence="1">Uncharacterized protein</fullName>
    </submittedName>
</protein>